<dbReference type="AlphaFoldDB" id="A0A0G1CET2"/>
<evidence type="ECO:0000256" key="1">
    <source>
        <dbReference type="ARBA" id="ARBA00012261"/>
    </source>
</evidence>
<dbReference type="PATRIC" id="fig|1618436.3.peg.1100"/>
<dbReference type="Gene3D" id="3.40.50.12230">
    <property type="match status" value="1"/>
</dbReference>
<dbReference type="EMBL" id="LCFB01000023">
    <property type="protein sequence ID" value="KKS84260.1"/>
    <property type="molecule type" value="Genomic_DNA"/>
</dbReference>
<dbReference type="PANTHER" id="PTHR11138:SF5">
    <property type="entry name" value="METHIONYL-TRNA FORMYLTRANSFERASE, MITOCHONDRIAL"/>
    <property type="match status" value="1"/>
</dbReference>
<dbReference type="GO" id="GO:0005829">
    <property type="term" value="C:cytosol"/>
    <property type="evidence" value="ECO:0007669"/>
    <property type="project" value="TreeGrafter"/>
</dbReference>
<accession>A0A0G1CET2</accession>
<dbReference type="CDD" id="cd08646">
    <property type="entry name" value="FMT_core_Met-tRNA-FMT_N"/>
    <property type="match status" value="1"/>
</dbReference>
<gene>
    <name evidence="3" type="ORF">UV59_C0023G0014</name>
</gene>
<reference evidence="3 4" key="1">
    <citation type="journal article" date="2015" name="Nature">
        <title>rRNA introns, odd ribosomes, and small enigmatic genomes across a large radiation of phyla.</title>
        <authorList>
            <person name="Brown C.T."/>
            <person name="Hug L.A."/>
            <person name="Thomas B.C."/>
            <person name="Sharon I."/>
            <person name="Castelle C.J."/>
            <person name="Singh A."/>
            <person name="Wilkins M.J."/>
            <person name="Williams K.H."/>
            <person name="Banfield J.F."/>
        </authorList>
    </citation>
    <scope>NUCLEOTIDE SEQUENCE [LARGE SCALE GENOMIC DNA]</scope>
</reference>
<sequence length="343" mass="38635">MPRLVFFGTPTYSLIVLKRLYETGFPLLAVVTKPAQPVGRNKELTITPVAEWAKAHSIRAFTPEVTGGKPWQYAHEAELTQDIVNLKPDILVVADYAQKIPVQLIAQIKAGGLNVHPSLLPKYRGPAPVPWAIVHGETETGVSIVTLAEEFDSGKIIAQEKETILSTDTTHTLLTRLFKKGAELLVTLLPEYTRQSNQQTEQLDNETMQQSFSYTPRLRREDGFIPWEFIKAALQGEEISQSTIQQFSNITIVKSFLDRKNTSFTSTPVAVLLDRAFRAFHPWPGIWTKVKLNQEEKRLKILSLHLQAISYKLQALVLDEVQLEGKQPIKGRDVTNFLKQLTA</sequence>
<dbReference type="SUPFAM" id="SSF53328">
    <property type="entry name" value="Formyltransferase"/>
    <property type="match status" value="1"/>
</dbReference>
<proteinExistence type="predicted"/>
<dbReference type="InterPro" id="IPR041711">
    <property type="entry name" value="Met-tRNA-FMT_N"/>
</dbReference>
<dbReference type="SUPFAM" id="SSF50486">
    <property type="entry name" value="FMT C-terminal domain-like"/>
    <property type="match status" value="1"/>
</dbReference>
<keyword evidence="3" id="KW-0808">Transferase</keyword>
<evidence type="ECO:0000313" key="3">
    <source>
        <dbReference type="EMBL" id="KKS84260.1"/>
    </source>
</evidence>
<dbReference type="Proteomes" id="UP000034543">
    <property type="component" value="Unassembled WGS sequence"/>
</dbReference>
<protein>
    <recommendedName>
        <fullName evidence="1">methionyl-tRNA formyltransferase</fullName>
        <ecNumber evidence="1">2.1.2.9</ecNumber>
    </recommendedName>
</protein>
<evidence type="ECO:0000313" key="4">
    <source>
        <dbReference type="Proteomes" id="UP000034543"/>
    </source>
</evidence>
<dbReference type="InterPro" id="IPR011034">
    <property type="entry name" value="Formyl_transferase-like_C_sf"/>
</dbReference>
<dbReference type="Pfam" id="PF00551">
    <property type="entry name" value="Formyl_trans_N"/>
    <property type="match status" value="1"/>
</dbReference>
<name>A0A0G1CET2_9BACT</name>
<dbReference type="PANTHER" id="PTHR11138">
    <property type="entry name" value="METHIONYL-TRNA FORMYLTRANSFERASE"/>
    <property type="match status" value="1"/>
</dbReference>
<dbReference type="STRING" id="1618436.UV59_C0023G0014"/>
<dbReference type="EC" id="2.1.2.9" evidence="1"/>
<comment type="caution">
    <text evidence="3">The sequence shown here is derived from an EMBL/GenBank/DDBJ whole genome shotgun (WGS) entry which is preliminary data.</text>
</comment>
<feature type="domain" description="Formyl transferase N-terminal" evidence="2">
    <location>
        <begin position="5"/>
        <end position="187"/>
    </location>
</feature>
<dbReference type="InterPro" id="IPR002376">
    <property type="entry name" value="Formyl_transf_N"/>
</dbReference>
<dbReference type="InterPro" id="IPR036477">
    <property type="entry name" value="Formyl_transf_N_sf"/>
</dbReference>
<organism evidence="3 4">
    <name type="scientific">Candidatus Gottesmanbacteria bacterium GW2011_GWA1_43_11</name>
    <dbReference type="NCBI Taxonomy" id="1618436"/>
    <lineage>
        <taxon>Bacteria</taxon>
        <taxon>Candidatus Gottesmaniibacteriota</taxon>
    </lineage>
</organism>
<evidence type="ECO:0000259" key="2">
    <source>
        <dbReference type="Pfam" id="PF00551"/>
    </source>
</evidence>
<dbReference type="GO" id="GO:0004479">
    <property type="term" value="F:methionyl-tRNA formyltransferase activity"/>
    <property type="evidence" value="ECO:0007669"/>
    <property type="project" value="UniProtKB-EC"/>
</dbReference>